<keyword evidence="3" id="KW-1185">Reference proteome</keyword>
<dbReference type="VEuPathDB" id="TrichDB:TVAGG3_0398100"/>
<protein>
    <submittedName>
        <fullName evidence="2">Uncharacterized protein</fullName>
    </submittedName>
</protein>
<dbReference type="PANTHER" id="PTHR16861">
    <property type="entry name" value="GLYCOPROTEIN 38"/>
    <property type="match status" value="1"/>
</dbReference>
<reference evidence="2" key="2">
    <citation type="journal article" date="2007" name="Science">
        <title>Draft genome sequence of the sexually transmitted pathogen Trichomonas vaginalis.</title>
        <authorList>
            <person name="Carlton J.M."/>
            <person name="Hirt R.P."/>
            <person name="Silva J.C."/>
            <person name="Delcher A.L."/>
            <person name="Schatz M."/>
            <person name="Zhao Q."/>
            <person name="Wortman J.R."/>
            <person name="Bidwell S.L."/>
            <person name="Alsmark U.C.M."/>
            <person name="Besteiro S."/>
            <person name="Sicheritz-Ponten T."/>
            <person name="Noel C.J."/>
            <person name="Dacks J.B."/>
            <person name="Foster P.G."/>
            <person name="Simillion C."/>
            <person name="Van de Peer Y."/>
            <person name="Miranda-Saavedra D."/>
            <person name="Barton G.J."/>
            <person name="Westrop G.D."/>
            <person name="Mueller S."/>
            <person name="Dessi D."/>
            <person name="Fiori P.L."/>
            <person name="Ren Q."/>
            <person name="Paulsen I."/>
            <person name="Zhang H."/>
            <person name="Bastida-Corcuera F.D."/>
            <person name="Simoes-Barbosa A."/>
            <person name="Brown M.T."/>
            <person name="Hayes R.D."/>
            <person name="Mukherjee M."/>
            <person name="Okumura C.Y."/>
            <person name="Schneider R."/>
            <person name="Smith A.J."/>
            <person name="Vanacova S."/>
            <person name="Villalvazo M."/>
            <person name="Haas B.J."/>
            <person name="Pertea M."/>
            <person name="Feldblyum T.V."/>
            <person name="Utterback T.R."/>
            <person name="Shu C.L."/>
            <person name="Osoegawa K."/>
            <person name="de Jong P.J."/>
            <person name="Hrdy I."/>
            <person name="Horvathova L."/>
            <person name="Zubacova Z."/>
            <person name="Dolezal P."/>
            <person name="Malik S.B."/>
            <person name="Logsdon J.M. Jr."/>
            <person name="Henze K."/>
            <person name="Gupta A."/>
            <person name="Wang C.C."/>
            <person name="Dunne R.L."/>
            <person name="Upcroft J.A."/>
            <person name="Upcroft P."/>
            <person name="White O."/>
            <person name="Salzberg S.L."/>
            <person name="Tang P."/>
            <person name="Chiu C.-H."/>
            <person name="Lee Y.-S."/>
            <person name="Embley T.M."/>
            <person name="Coombs G.H."/>
            <person name="Mottram J.C."/>
            <person name="Tachezy J."/>
            <person name="Fraser-Liggett C.M."/>
            <person name="Johnson P.J."/>
        </authorList>
    </citation>
    <scope>NUCLEOTIDE SEQUENCE [LARGE SCALE GENOMIC DNA]</scope>
    <source>
        <strain evidence="2">G3</strain>
    </source>
</reference>
<keyword evidence="1" id="KW-0812">Transmembrane</keyword>
<dbReference type="EMBL" id="DS113343">
    <property type="protein sequence ID" value="EAY10140.1"/>
    <property type="molecule type" value="Genomic_DNA"/>
</dbReference>
<evidence type="ECO:0000256" key="1">
    <source>
        <dbReference type="SAM" id="Phobius"/>
    </source>
</evidence>
<keyword evidence="1" id="KW-1133">Transmembrane helix</keyword>
<dbReference type="Proteomes" id="UP000001542">
    <property type="component" value="Unassembled WGS sequence"/>
</dbReference>
<gene>
    <name evidence="2" type="ORF">TVAG_088550</name>
</gene>
<dbReference type="VEuPathDB" id="TrichDB:TVAG_088550"/>
<feature type="transmembrane region" description="Helical" evidence="1">
    <location>
        <begin position="277"/>
        <end position="301"/>
    </location>
</feature>
<reference evidence="2" key="1">
    <citation type="submission" date="2006-10" db="EMBL/GenBank/DDBJ databases">
        <authorList>
            <person name="Amadeo P."/>
            <person name="Zhao Q."/>
            <person name="Wortman J."/>
            <person name="Fraser-Liggett C."/>
            <person name="Carlton J."/>
        </authorList>
    </citation>
    <scope>NUCLEOTIDE SEQUENCE</scope>
    <source>
        <strain evidence="2">G3</strain>
    </source>
</reference>
<organism evidence="2 3">
    <name type="scientific">Trichomonas vaginalis (strain ATCC PRA-98 / G3)</name>
    <dbReference type="NCBI Taxonomy" id="412133"/>
    <lineage>
        <taxon>Eukaryota</taxon>
        <taxon>Metamonada</taxon>
        <taxon>Parabasalia</taxon>
        <taxon>Trichomonadida</taxon>
        <taxon>Trichomonadidae</taxon>
        <taxon>Trichomonas</taxon>
    </lineage>
</organism>
<dbReference type="InParanoid" id="A2EB00"/>
<dbReference type="AlphaFoldDB" id="A2EB00"/>
<accession>A2EB00</accession>
<evidence type="ECO:0000313" key="2">
    <source>
        <dbReference type="EMBL" id="EAY10140.1"/>
    </source>
</evidence>
<keyword evidence="1" id="KW-0472">Membrane</keyword>
<proteinExistence type="predicted"/>
<evidence type="ECO:0000313" key="3">
    <source>
        <dbReference type="Proteomes" id="UP000001542"/>
    </source>
</evidence>
<dbReference type="KEGG" id="tva:4768081"/>
<sequence>MLVALFSLAIENFYHFPNCSNIMHDELSYEVKFAEITIAAGACRELSDYSFIIASESDFVVDFYKITEEDGPPKVITTKKNPFIINNPTGDSEFRFTSTIKCADSSKECKVQIFADPMSSVESSNEEESPHIKLYITSAKEGKIEFDRQNDTLLIVNFLTNNTYKIVSESNYKIYIGEGNYVTDSQLINTGEHTLTGIKNIFTLPHEDAPENFEPPFKTTITYETTKEANNKLLFPEFAGWIPQEANVFTLDDLKNEATPSSPTPTPTSSKKLSGGAIAGIVIGCVAVVGAVTGVCIWLFVCKGASKVAAAEATP</sequence>
<dbReference type="PANTHER" id="PTHR16861:SF4">
    <property type="entry name" value="SH3 DOMAIN PROTEIN (AFU_ORTHOLOGUE AFUA_1G13610)"/>
    <property type="match status" value="1"/>
</dbReference>
<name>A2EB00_TRIV3</name>
<dbReference type="RefSeq" id="XP_001322363.1">
    <property type="nucleotide sequence ID" value="XM_001322328.1"/>
</dbReference>